<feature type="binding site" description="axial binding residue" evidence="8">
    <location>
        <position position="434"/>
    </location>
    <ligand>
        <name>heme</name>
        <dbReference type="ChEBI" id="CHEBI:30413"/>
    </ligand>
    <ligandPart>
        <name>Fe</name>
        <dbReference type="ChEBI" id="CHEBI:18248"/>
    </ligandPart>
</feature>
<dbReference type="InterPro" id="IPR036396">
    <property type="entry name" value="Cyt_P450_sf"/>
</dbReference>
<dbReference type="AlphaFoldDB" id="A0AAN9AX09"/>
<dbReference type="Pfam" id="PF00067">
    <property type="entry name" value="p450"/>
    <property type="match status" value="1"/>
</dbReference>
<dbReference type="GO" id="GO:0020037">
    <property type="term" value="F:heme binding"/>
    <property type="evidence" value="ECO:0007669"/>
    <property type="project" value="InterPro"/>
</dbReference>
<evidence type="ECO:0000256" key="1">
    <source>
        <dbReference type="ARBA" id="ARBA00001971"/>
    </source>
</evidence>
<evidence type="ECO:0000313" key="9">
    <source>
        <dbReference type="EMBL" id="KAK7094045.1"/>
    </source>
</evidence>
<dbReference type="Gene3D" id="1.10.630.10">
    <property type="entry name" value="Cytochrome P450"/>
    <property type="match status" value="1"/>
</dbReference>
<keyword evidence="3 8" id="KW-0349">Heme</keyword>
<dbReference type="GO" id="GO:0004497">
    <property type="term" value="F:monooxygenase activity"/>
    <property type="evidence" value="ECO:0007669"/>
    <property type="project" value="UniProtKB-KW"/>
</dbReference>
<dbReference type="InterPro" id="IPR050479">
    <property type="entry name" value="CYP11_CYP27_families"/>
</dbReference>
<accession>A0AAN9AX09</accession>
<dbReference type="Proteomes" id="UP001374579">
    <property type="component" value="Unassembled WGS sequence"/>
</dbReference>
<dbReference type="PRINTS" id="PR00463">
    <property type="entry name" value="EP450I"/>
</dbReference>
<evidence type="ECO:0000256" key="7">
    <source>
        <dbReference type="ARBA" id="ARBA00023033"/>
    </source>
</evidence>
<dbReference type="PANTHER" id="PTHR24279">
    <property type="entry name" value="CYTOCHROME P450"/>
    <property type="match status" value="1"/>
</dbReference>
<evidence type="ECO:0008006" key="11">
    <source>
        <dbReference type="Google" id="ProtNLM"/>
    </source>
</evidence>
<protein>
    <recommendedName>
        <fullName evidence="11">Cytochrome P450</fullName>
    </recommendedName>
</protein>
<keyword evidence="10" id="KW-1185">Reference proteome</keyword>
<name>A0AAN9AX09_9CAEN</name>
<evidence type="ECO:0000256" key="5">
    <source>
        <dbReference type="ARBA" id="ARBA00023002"/>
    </source>
</evidence>
<dbReference type="InterPro" id="IPR002401">
    <property type="entry name" value="Cyt_P450_E_grp-I"/>
</dbReference>
<evidence type="ECO:0000313" key="10">
    <source>
        <dbReference type="Proteomes" id="UP001374579"/>
    </source>
</evidence>
<comment type="cofactor">
    <cofactor evidence="1 8">
        <name>heme</name>
        <dbReference type="ChEBI" id="CHEBI:30413"/>
    </cofactor>
</comment>
<keyword evidence="5" id="KW-0560">Oxidoreductase</keyword>
<evidence type="ECO:0000256" key="3">
    <source>
        <dbReference type="ARBA" id="ARBA00022617"/>
    </source>
</evidence>
<reference evidence="9 10" key="1">
    <citation type="submission" date="2024-02" db="EMBL/GenBank/DDBJ databases">
        <title>Chromosome-scale genome assembly of the rough periwinkle Littorina saxatilis.</title>
        <authorList>
            <person name="De Jode A."/>
            <person name="Faria R."/>
            <person name="Formenti G."/>
            <person name="Sims Y."/>
            <person name="Smith T.P."/>
            <person name="Tracey A."/>
            <person name="Wood J.M.D."/>
            <person name="Zagrodzka Z.B."/>
            <person name="Johannesson K."/>
            <person name="Butlin R.K."/>
            <person name="Leder E.H."/>
        </authorList>
    </citation>
    <scope>NUCLEOTIDE SEQUENCE [LARGE SCALE GENOMIC DNA]</scope>
    <source>
        <strain evidence="9">Snail1</strain>
        <tissue evidence="9">Muscle</tissue>
    </source>
</reference>
<sequence length="508" mass="57959">MGRVYKLTGFVHVPLDLIDRAVDLCKPCYQGSYKVENLGDMLSKLQTVYGPVFRVQIGAEWVVLVDDMDDIERVVRSAELEEERGVRLLPKSKGPLDRLQRRVDDPSLSWLNGGHTFSKKMREAICFHVNSFDVKTEGLREQERIAEDFICNLQRLQDSPTELQNLCARYAYESVGHTCFSQRLGLLGENYNSDRERQNLLQCYQTVVRCLGETMTGTRVLHLLFEDPFAKRFREAKRTVQDWERELVREATMTKIGENGASLEGPSQKSLLVALMDDKTLSDQEIQDAMHSIVTAGGDIISNALQMMLYSLATNRDKQEKLVTELERTLTPDFEIDIINLNCSDYLNAVVRESLRLHFPLSAGGRVELANNVVLNNYFVPAGTHIVVNSRTAAKNPLWFNHPNSFEPERWLGEEGDKIPSQAFLPFGFANSLCPTSFFSMQKFQLALVKILDRYKVDLPSEYHTEQLETVYTPFLAPKDPLPFIFTPRDRSKQPRHITFGFPGIPPK</sequence>
<comment type="caution">
    <text evidence="9">The sequence shown here is derived from an EMBL/GenBank/DDBJ whole genome shotgun (WGS) entry which is preliminary data.</text>
</comment>
<keyword evidence="6 8" id="KW-0408">Iron</keyword>
<keyword evidence="7" id="KW-0503">Monooxygenase</keyword>
<evidence type="ECO:0000256" key="6">
    <source>
        <dbReference type="ARBA" id="ARBA00023004"/>
    </source>
</evidence>
<comment type="similarity">
    <text evidence="2">Belongs to the cytochrome P450 family.</text>
</comment>
<keyword evidence="4 8" id="KW-0479">Metal-binding</keyword>
<dbReference type="GO" id="GO:0016705">
    <property type="term" value="F:oxidoreductase activity, acting on paired donors, with incorporation or reduction of molecular oxygen"/>
    <property type="evidence" value="ECO:0007669"/>
    <property type="project" value="InterPro"/>
</dbReference>
<dbReference type="SUPFAM" id="SSF48264">
    <property type="entry name" value="Cytochrome P450"/>
    <property type="match status" value="1"/>
</dbReference>
<organism evidence="9 10">
    <name type="scientific">Littorina saxatilis</name>
    <dbReference type="NCBI Taxonomy" id="31220"/>
    <lineage>
        <taxon>Eukaryota</taxon>
        <taxon>Metazoa</taxon>
        <taxon>Spiralia</taxon>
        <taxon>Lophotrochozoa</taxon>
        <taxon>Mollusca</taxon>
        <taxon>Gastropoda</taxon>
        <taxon>Caenogastropoda</taxon>
        <taxon>Littorinimorpha</taxon>
        <taxon>Littorinoidea</taxon>
        <taxon>Littorinidae</taxon>
        <taxon>Littorina</taxon>
    </lineage>
</organism>
<gene>
    <name evidence="9" type="ORF">V1264_007719</name>
</gene>
<evidence type="ECO:0000256" key="2">
    <source>
        <dbReference type="ARBA" id="ARBA00010617"/>
    </source>
</evidence>
<dbReference type="GO" id="GO:0005506">
    <property type="term" value="F:iron ion binding"/>
    <property type="evidence" value="ECO:0007669"/>
    <property type="project" value="InterPro"/>
</dbReference>
<evidence type="ECO:0000256" key="4">
    <source>
        <dbReference type="ARBA" id="ARBA00022723"/>
    </source>
</evidence>
<dbReference type="EMBL" id="JBAMIC010000019">
    <property type="protein sequence ID" value="KAK7094045.1"/>
    <property type="molecule type" value="Genomic_DNA"/>
</dbReference>
<dbReference type="InterPro" id="IPR001128">
    <property type="entry name" value="Cyt_P450"/>
</dbReference>
<dbReference type="PANTHER" id="PTHR24279:SF120">
    <property type="entry name" value="CYTOCHROME P450"/>
    <property type="match status" value="1"/>
</dbReference>
<evidence type="ECO:0000256" key="8">
    <source>
        <dbReference type="PIRSR" id="PIRSR602401-1"/>
    </source>
</evidence>
<proteinExistence type="inferred from homology"/>